<dbReference type="Gene3D" id="2.60.40.2610">
    <property type="entry name" value="Outer membrane usher protein FimD, plug domain"/>
    <property type="match status" value="1"/>
</dbReference>
<evidence type="ECO:0000256" key="2">
    <source>
        <dbReference type="ARBA" id="ARBA00008064"/>
    </source>
</evidence>
<dbReference type="InterPro" id="IPR042186">
    <property type="entry name" value="FimD_plug_dom"/>
</dbReference>
<evidence type="ECO:0000256" key="10">
    <source>
        <dbReference type="SAM" id="MobiDB-lite"/>
    </source>
</evidence>
<dbReference type="Pfam" id="PF00577">
    <property type="entry name" value="Usher"/>
    <property type="match status" value="1"/>
</dbReference>
<dbReference type="Gene3D" id="2.60.40.2070">
    <property type="match status" value="1"/>
</dbReference>
<dbReference type="FunFam" id="2.60.40.3110:FF:000001">
    <property type="entry name" value="Putative fimbrial outer membrane usher"/>
    <property type="match status" value="1"/>
</dbReference>
<dbReference type="Gene3D" id="2.60.40.3110">
    <property type="match status" value="1"/>
</dbReference>
<keyword evidence="8 11" id="KW-0472">Membrane</keyword>
<evidence type="ECO:0000256" key="11">
    <source>
        <dbReference type="SAM" id="Phobius"/>
    </source>
</evidence>
<gene>
    <name evidence="14" type="ORF">D6029_17985</name>
</gene>
<dbReference type="OrthoDB" id="6500366at2"/>
<sequence>MKSGGILLNYIDAPAFILIIISWLLCGFFANAACAEDAQPIYDVNFLRQGNDNAPLPDSFYKPDAVSAGEKETEVSVNGESNKKVKIVYFQNLEKKETEPCFTAELLKNLGVNSQGLEAINSSSFQNAPKETCLDMNQKWPDATFKYDEGNQSGTLSVPQSVLIPVDPFAVIDQSLWDNGINAVRLNYNAYTYQTNNHSGAGDSTTNSSYLSLNSAINLGRFRFYSFDTFNKNDNEKWENNHDHAYGEVDVNPLLSTLSMGGVYSAAPNNIMGSIPINGMSIGTNAQMLPNESFNYTPVIRGVARTNAKVTIRQRNNIIYSKTVPPGSFAITDLVNAQHDTDLNVTVEESDGTQQTFSMPYTSVPDMIRPGSWRYSVSAGRYRGSDSLSHSPNIAQASLEYGFDKMTLSNVLLAGEGYKSVGIGGAYNLGYWGTLSLDWAMERHEDDGSEVENQAAQTTHQGQAVRVLYARQFDSTNTSVQVSGYHFRTPDFQEFSDYADRRWGDGDDYSEHRRNEFELTVNQILGSYGNVYLTLDKTQYYQDKPGGHSLTFGYNALIGKASVGLNASYNKTEGSSNSNDKQLSMNISIPLDFGEHHSSSLSFSTTSSGGQSSQNATLSDSVLDNTLDYSVSAQRNEQGELSPSAAVNYRTPSANYTASTSLGKDSDQYSLGVSGAMLGYSGGVILAQNLSDTVNIVEAPDAANVSIDGHPGVRTNAKGNAVVPYVTPYRENKISLDTRTAAQNVELQQTGMNVTPTRGAVTLTRFATRVGRRAIVKLTLPDGKNAPFGAYVYQEKVEVGMVANDGIIYLSGVLAKGTTPLTVQWGDKGSEQCHFTLPATTESSSSDWYQQTQQICQPGAA</sequence>
<evidence type="ECO:0000256" key="3">
    <source>
        <dbReference type="ARBA" id="ARBA00022448"/>
    </source>
</evidence>
<evidence type="ECO:0000256" key="7">
    <source>
        <dbReference type="ARBA" id="ARBA00022729"/>
    </source>
</evidence>
<dbReference type="AlphaFoldDB" id="A0A3A5JLE8"/>
<evidence type="ECO:0000256" key="9">
    <source>
        <dbReference type="ARBA" id="ARBA00023237"/>
    </source>
</evidence>
<dbReference type="Pfam" id="PF13953">
    <property type="entry name" value="PapC_C"/>
    <property type="match status" value="1"/>
</dbReference>
<keyword evidence="3" id="KW-0813">Transport</keyword>
<evidence type="ECO:0000256" key="5">
    <source>
        <dbReference type="ARBA" id="ARBA00022558"/>
    </source>
</evidence>
<feature type="domain" description="PapC N-terminal" evidence="13">
    <location>
        <begin position="42"/>
        <end position="191"/>
    </location>
</feature>
<dbReference type="Gene3D" id="3.10.20.410">
    <property type="match status" value="1"/>
</dbReference>
<keyword evidence="5" id="KW-1029">Fimbrium biogenesis</keyword>
<keyword evidence="11" id="KW-1133">Transmembrane helix</keyword>
<dbReference type="PANTHER" id="PTHR30451:SF21">
    <property type="entry name" value="FIMBRIAL USHER DOMAIN-CONTAINING PROTEIN YDET-RELATED"/>
    <property type="match status" value="1"/>
</dbReference>
<protein>
    <submittedName>
        <fullName evidence="14">Fimbrial biogenesis outer membrane usher protein</fullName>
    </submittedName>
</protein>
<dbReference type="InterPro" id="IPR037224">
    <property type="entry name" value="PapC_N_sf"/>
</dbReference>
<comment type="subcellular location">
    <subcellularLocation>
        <location evidence="1">Cell outer membrane</location>
        <topology evidence="1">Multi-pass membrane protein</topology>
    </subcellularLocation>
</comment>
<name>A0A3A5JLE8_9ENTR</name>
<dbReference type="InterPro" id="IPR025885">
    <property type="entry name" value="PapC_N"/>
</dbReference>
<dbReference type="InterPro" id="IPR043142">
    <property type="entry name" value="PapC-like_C_sf"/>
</dbReference>
<accession>A0A3A5JLE8</accession>
<evidence type="ECO:0000259" key="12">
    <source>
        <dbReference type="Pfam" id="PF13953"/>
    </source>
</evidence>
<evidence type="ECO:0000256" key="6">
    <source>
        <dbReference type="ARBA" id="ARBA00022692"/>
    </source>
</evidence>
<dbReference type="GO" id="GO:0009279">
    <property type="term" value="C:cell outer membrane"/>
    <property type="evidence" value="ECO:0007669"/>
    <property type="project" value="UniProtKB-SubCell"/>
</dbReference>
<evidence type="ECO:0000256" key="4">
    <source>
        <dbReference type="ARBA" id="ARBA00022452"/>
    </source>
</evidence>
<keyword evidence="4" id="KW-1134">Transmembrane beta strand</keyword>
<keyword evidence="7" id="KW-0732">Signal</keyword>
<evidence type="ECO:0000313" key="14">
    <source>
        <dbReference type="EMBL" id="RJT19678.1"/>
    </source>
</evidence>
<dbReference type="GO" id="GO:0009297">
    <property type="term" value="P:pilus assembly"/>
    <property type="evidence" value="ECO:0007669"/>
    <property type="project" value="InterPro"/>
</dbReference>
<feature type="transmembrane region" description="Helical" evidence="11">
    <location>
        <begin position="7"/>
        <end position="30"/>
    </location>
</feature>
<dbReference type="InterPro" id="IPR025949">
    <property type="entry name" value="PapC-like_C"/>
</dbReference>
<comment type="caution">
    <text evidence="14">The sequence shown here is derived from an EMBL/GenBank/DDBJ whole genome shotgun (WGS) entry which is preliminary data.</text>
</comment>
<evidence type="ECO:0000259" key="13">
    <source>
        <dbReference type="Pfam" id="PF13954"/>
    </source>
</evidence>
<dbReference type="Pfam" id="PF13954">
    <property type="entry name" value="PapC_N"/>
    <property type="match status" value="1"/>
</dbReference>
<evidence type="ECO:0000313" key="15">
    <source>
        <dbReference type="Proteomes" id="UP000276295"/>
    </source>
</evidence>
<keyword evidence="9" id="KW-0998">Cell outer membrane</keyword>
<comment type="similarity">
    <text evidence="2">Belongs to the fimbrial export usher family.</text>
</comment>
<dbReference type="SUPFAM" id="SSF141729">
    <property type="entry name" value="FimD N-terminal domain-like"/>
    <property type="match status" value="1"/>
</dbReference>
<evidence type="ECO:0000256" key="1">
    <source>
        <dbReference type="ARBA" id="ARBA00004571"/>
    </source>
</evidence>
<evidence type="ECO:0000256" key="8">
    <source>
        <dbReference type="ARBA" id="ARBA00023136"/>
    </source>
</evidence>
<proteinExistence type="inferred from homology"/>
<feature type="domain" description="PapC-like C-terminal" evidence="12">
    <location>
        <begin position="776"/>
        <end position="836"/>
    </location>
</feature>
<dbReference type="PANTHER" id="PTHR30451">
    <property type="entry name" value="OUTER MEMBRANE USHER PROTEIN"/>
    <property type="match status" value="1"/>
</dbReference>
<dbReference type="Proteomes" id="UP000276295">
    <property type="component" value="Unassembled WGS sequence"/>
</dbReference>
<dbReference type="InterPro" id="IPR000015">
    <property type="entry name" value="Fimb_usher"/>
</dbReference>
<feature type="region of interest" description="Disordered" evidence="10">
    <location>
        <begin position="600"/>
        <end position="619"/>
    </location>
</feature>
<keyword evidence="15" id="KW-1185">Reference proteome</keyword>
<feature type="compositionally biased region" description="Low complexity" evidence="10">
    <location>
        <begin position="600"/>
        <end position="614"/>
    </location>
</feature>
<reference evidence="14 15" key="1">
    <citation type="submission" date="2018-09" db="EMBL/GenBank/DDBJ databases">
        <title>Draft genome sequence of Buttiauxella izardii CCUG 35510T.</title>
        <authorList>
            <person name="Salva-Serra F."/>
            <person name="Marathe N."/>
            <person name="Moore E."/>
            <person name="Stadler-Svensson L."/>
            <person name="Engstrom-Jakobsson H."/>
        </authorList>
    </citation>
    <scope>NUCLEOTIDE SEQUENCE [LARGE SCALE GENOMIC DNA]</scope>
    <source>
        <strain evidence="14 15">CCUG 35510</strain>
    </source>
</reference>
<dbReference type="GO" id="GO:0015473">
    <property type="term" value="F:fimbrial usher porin activity"/>
    <property type="evidence" value="ECO:0007669"/>
    <property type="project" value="InterPro"/>
</dbReference>
<dbReference type="EMBL" id="QZWH01000045">
    <property type="protein sequence ID" value="RJT19678.1"/>
    <property type="molecule type" value="Genomic_DNA"/>
</dbReference>
<organism evidence="14 15">
    <name type="scientific">Buttiauxella izardii</name>
    <dbReference type="NCBI Taxonomy" id="82991"/>
    <lineage>
        <taxon>Bacteria</taxon>
        <taxon>Pseudomonadati</taxon>
        <taxon>Pseudomonadota</taxon>
        <taxon>Gammaproteobacteria</taxon>
        <taxon>Enterobacterales</taxon>
        <taxon>Enterobacteriaceae</taxon>
        <taxon>Buttiauxella</taxon>
    </lineage>
</organism>
<keyword evidence="6 11" id="KW-0812">Transmembrane</keyword>